<gene>
    <name evidence="1" type="ORF">ID47_03410</name>
</gene>
<proteinExistence type="predicted"/>
<protein>
    <submittedName>
        <fullName evidence="1">Uncharacterized protein</fullName>
    </submittedName>
</protein>
<dbReference type="GO" id="GO:0015288">
    <property type="term" value="F:porin activity"/>
    <property type="evidence" value="ECO:0007669"/>
    <property type="project" value="InterPro"/>
</dbReference>
<accession>A0A077AS47</accession>
<dbReference type="AlphaFoldDB" id="A0A077AS47"/>
<dbReference type="STRING" id="91604.ID47_03410"/>
<dbReference type="InterPro" id="IPR023614">
    <property type="entry name" value="Porin_dom_sf"/>
</dbReference>
<dbReference type="SUPFAM" id="SSF56935">
    <property type="entry name" value="Porins"/>
    <property type="match status" value="1"/>
</dbReference>
<organism evidence="1 2">
    <name type="scientific">Candidatus Odyssella acanthamoebae</name>
    <dbReference type="NCBI Taxonomy" id="91604"/>
    <lineage>
        <taxon>Bacteria</taxon>
        <taxon>Pseudomonadati</taxon>
        <taxon>Pseudomonadota</taxon>
        <taxon>Alphaproteobacteria</taxon>
        <taxon>Holosporales</taxon>
        <taxon>Candidatus Paracaedibacteraceae</taxon>
        <taxon>Candidatus Odyssella</taxon>
    </lineage>
</organism>
<dbReference type="Proteomes" id="UP000028926">
    <property type="component" value="Chromosome"/>
</dbReference>
<evidence type="ECO:0000313" key="1">
    <source>
        <dbReference type="EMBL" id="AIK95992.1"/>
    </source>
</evidence>
<dbReference type="EMBL" id="CP008941">
    <property type="protein sequence ID" value="AIK95992.1"/>
    <property type="molecule type" value="Genomic_DNA"/>
</dbReference>
<dbReference type="GO" id="GO:0016020">
    <property type="term" value="C:membrane"/>
    <property type="evidence" value="ECO:0007669"/>
    <property type="project" value="InterPro"/>
</dbReference>
<dbReference type="eggNOG" id="COG3203">
    <property type="taxonomic scope" value="Bacteria"/>
</dbReference>
<dbReference type="HOGENOM" id="CLU_588869_0_0_5"/>
<dbReference type="Gene3D" id="2.40.160.10">
    <property type="entry name" value="Porin"/>
    <property type="match status" value="1"/>
</dbReference>
<sequence>MNNFIKYFLVTVTVCIPFSAEAKKCKKKVKCAPHQAKIVKPKRDAAPNYSPDYRTQTRLAKLETKIKKLEESALREPKPALVPEKLPKSLVTSGNPKSSVKLSGQINRFVAYRNNGNQSRIEHLDSTASSSRVNITGQSNINSKFQIQAVIETELTDGVQSAAADADIGSAPIGSAYGDTSPIVRNRRLEAVFKHDTFGTLFIGKGSTSSDGVSEVDFSGTTAISNASEASNNLGGFRFYNKKLRTSANQRIASDAFRNMDGLQRANRIRYDSPSFKGVVIGLTHTNGDQSDQSIKYAAKFGKTKVGAAIAHTYQPFSTVTVNNATQSRCHHTYHGSFAIYNNGFSFGAAGGIEKYRMKSAVKQLKRKQATFWFLKAGYQTKFINCGKTAFAIDWGYSKANTLLETNLNLANNERAKSYALTIVQNFDSAGTEVYFSAREYHFEQPFASYKNAVVVLVGTRVKF</sequence>
<keyword evidence="2" id="KW-1185">Reference proteome</keyword>
<dbReference type="KEGG" id="paca:ID47_03410"/>
<evidence type="ECO:0000313" key="2">
    <source>
        <dbReference type="Proteomes" id="UP000028926"/>
    </source>
</evidence>
<name>A0A077AS47_9PROT</name>
<dbReference type="RefSeq" id="WP_038463790.1">
    <property type="nucleotide sequence ID" value="NZ_CP008941.1"/>
</dbReference>
<reference evidence="1 2" key="1">
    <citation type="submission" date="2014-07" db="EMBL/GenBank/DDBJ databases">
        <title>Comparative genomic insights into amoeba endosymbionts belonging to the families of Holosporaceae and Candidatus Midichloriaceae within Rickettsiales.</title>
        <authorList>
            <person name="Wang Z."/>
            <person name="Wu M."/>
        </authorList>
    </citation>
    <scope>NUCLEOTIDE SEQUENCE [LARGE SCALE GENOMIC DNA]</scope>
    <source>
        <strain evidence="1">PRA3</strain>
    </source>
</reference>
<dbReference type="OrthoDB" id="974738at2"/>